<dbReference type="GO" id="GO:0030553">
    <property type="term" value="F:cGMP binding"/>
    <property type="evidence" value="ECO:0007669"/>
    <property type="project" value="UniProtKB-KW"/>
</dbReference>
<proteinExistence type="inferred from homology"/>
<evidence type="ECO:0000256" key="11">
    <source>
        <dbReference type="ARBA" id="ARBA00022833"/>
    </source>
</evidence>
<feature type="compositionally biased region" description="Polar residues" evidence="20">
    <location>
        <begin position="28"/>
        <end position="45"/>
    </location>
</feature>
<dbReference type="PRINTS" id="PR00387">
    <property type="entry name" value="PDIESTERASE1"/>
</dbReference>
<keyword evidence="12" id="KW-0142">cGMP-binding</keyword>
<comment type="function">
    <text evidence="15">Plays a role in signal transduction by regulating the intracellular concentration of cyclic nucleotides. This phosphodiesterase catalyzes the specific hydrolysis of cGMP to 5'-GMP. Specifically regulates nitric-oxide-generated cGMP.</text>
</comment>
<dbReference type="EC" id="3.1.4.-" evidence="19"/>
<accession>A0A3Q2QBB8</accession>
<dbReference type="SUPFAM" id="SSF55781">
    <property type="entry name" value="GAF domain-like"/>
    <property type="match status" value="2"/>
</dbReference>
<dbReference type="FunFam" id="3.30.450.40:FF:000004">
    <property type="entry name" value="Phosphodiesterase"/>
    <property type="match status" value="1"/>
</dbReference>
<dbReference type="InterPro" id="IPR002073">
    <property type="entry name" value="PDEase_catalytic_dom"/>
</dbReference>
<keyword evidence="23" id="KW-1185">Reference proteome</keyword>
<dbReference type="Gene3D" id="1.10.1300.10">
    <property type="entry name" value="3'5'-cyclic nucleotide phosphodiesterase, catalytic domain"/>
    <property type="match status" value="1"/>
</dbReference>
<feature type="binding site" evidence="18">
    <location>
        <position position="567"/>
    </location>
    <ligand>
        <name>Zn(2+)</name>
        <dbReference type="ChEBI" id="CHEBI:29105"/>
        <label>1</label>
    </ligand>
</feature>
<dbReference type="PANTHER" id="PTHR11347">
    <property type="entry name" value="CYCLIC NUCLEOTIDE PHOSPHODIESTERASE"/>
    <property type="match status" value="1"/>
</dbReference>
<feature type="binding site" evidence="17">
    <location>
        <position position="714"/>
    </location>
    <ligand>
        <name>AMP</name>
        <dbReference type="ChEBI" id="CHEBI:456215"/>
    </ligand>
</feature>
<evidence type="ECO:0000256" key="12">
    <source>
        <dbReference type="ARBA" id="ARBA00022992"/>
    </source>
</evidence>
<dbReference type="InterPro" id="IPR023088">
    <property type="entry name" value="PDEase"/>
</dbReference>
<feature type="binding site" evidence="18">
    <location>
        <position position="604"/>
    </location>
    <ligand>
        <name>Zn(2+)</name>
        <dbReference type="ChEBI" id="CHEBI:29105"/>
        <label>2</label>
    </ligand>
</feature>
<protein>
    <recommendedName>
        <fullName evidence="19">Phosphodiesterase</fullName>
        <ecNumber evidence="19">3.1.4.-</ecNumber>
    </recommendedName>
</protein>
<feature type="binding site" evidence="18">
    <location>
        <position position="603"/>
    </location>
    <ligand>
        <name>Zn(2+)</name>
        <dbReference type="ChEBI" id="CHEBI:29105"/>
        <label>1</label>
    </ligand>
</feature>
<dbReference type="GO" id="GO:0007165">
    <property type="term" value="P:signal transduction"/>
    <property type="evidence" value="ECO:0007669"/>
    <property type="project" value="InterPro"/>
</dbReference>
<evidence type="ECO:0000256" key="10">
    <source>
        <dbReference type="ARBA" id="ARBA00022801"/>
    </source>
</evidence>
<dbReference type="SMART" id="SM00065">
    <property type="entry name" value="GAF"/>
    <property type="match status" value="2"/>
</dbReference>
<comment type="pathway">
    <text evidence="14">Purine metabolism; 3',5'-cyclic GMP degradation; GMP from 3',5'-cyclic GMP: step 1/1.</text>
</comment>
<evidence type="ECO:0000256" key="20">
    <source>
        <dbReference type="SAM" id="MobiDB-lite"/>
    </source>
</evidence>
<dbReference type="FunFam" id="3.30.450.40:FF:000015">
    <property type="entry name" value="Phosphodiesterase"/>
    <property type="match status" value="1"/>
</dbReference>
<evidence type="ECO:0000313" key="23">
    <source>
        <dbReference type="Proteomes" id="UP000265000"/>
    </source>
</evidence>
<evidence type="ECO:0000259" key="21">
    <source>
        <dbReference type="PROSITE" id="PS51845"/>
    </source>
</evidence>
<reference evidence="22" key="2">
    <citation type="submission" date="2025-09" db="UniProtKB">
        <authorList>
            <consortium name="Ensembl"/>
        </authorList>
    </citation>
    <scope>IDENTIFICATION</scope>
</reference>
<comment type="cofactor">
    <cofactor evidence="19">
        <name>a divalent metal cation</name>
        <dbReference type="ChEBI" id="CHEBI:60240"/>
    </cofactor>
    <text evidence="19">Binds 2 divalent metal cations per subunit. Site 1 may preferentially bind zinc ions, while site 2 has a preference for magnesium and/or manganese ions.</text>
</comment>
<evidence type="ECO:0000256" key="7">
    <source>
        <dbReference type="ARBA" id="ARBA00022723"/>
    </source>
</evidence>
<dbReference type="GeneTree" id="ENSGT00940000155475"/>
<evidence type="ECO:0000256" key="19">
    <source>
        <dbReference type="RuleBase" id="RU363067"/>
    </source>
</evidence>
<dbReference type="Ensembl" id="ENSFHET00000009010.1">
    <property type="protein sequence ID" value="ENSFHEP00000024131.1"/>
    <property type="gene ID" value="ENSFHEG00000005298.1"/>
</dbReference>
<feature type="binding site" evidence="17">
    <location>
        <begin position="563"/>
        <end position="567"/>
    </location>
    <ligand>
        <name>AMP</name>
        <dbReference type="ChEBI" id="CHEBI:456215"/>
    </ligand>
</feature>
<evidence type="ECO:0000256" key="13">
    <source>
        <dbReference type="ARBA" id="ARBA00036079"/>
    </source>
</evidence>
<organism evidence="22 23">
    <name type="scientific">Fundulus heteroclitus</name>
    <name type="common">Killifish</name>
    <name type="synonym">Mummichog</name>
    <dbReference type="NCBI Taxonomy" id="8078"/>
    <lineage>
        <taxon>Eukaryota</taxon>
        <taxon>Metazoa</taxon>
        <taxon>Chordata</taxon>
        <taxon>Craniata</taxon>
        <taxon>Vertebrata</taxon>
        <taxon>Euteleostomi</taxon>
        <taxon>Actinopterygii</taxon>
        <taxon>Neopterygii</taxon>
        <taxon>Teleostei</taxon>
        <taxon>Neoteleostei</taxon>
        <taxon>Acanthomorphata</taxon>
        <taxon>Ovalentaria</taxon>
        <taxon>Atherinomorphae</taxon>
        <taxon>Cyprinodontiformes</taxon>
        <taxon>Fundulidae</taxon>
        <taxon>Fundulus</taxon>
    </lineage>
</organism>
<keyword evidence="9" id="KW-0547">Nucleotide-binding</keyword>
<dbReference type="SMART" id="SM00471">
    <property type="entry name" value="HDc"/>
    <property type="match status" value="1"/>
</dbReference>
<dbReference type="GO" id="GO:0047555">
    <property type="term" value="F:3',5'-cyclic-GMP phosphodiesterase activity"/>
    <property type="evidence" value="ECO:0007669"/>
    <property type="project" value="UniProtKB-EC"/>
</dbReference>
<dbReference type="PROSITE" id="PS00126">
    <property type="entry name" value="PDEASE_I_1"/>
    <property type="match status" value="1"/>
</dbReference>
<dbReference type="Proteomes" id="UP000265000">
    <property type="component" value="Unplaced"/>
</dbReference>
<dbReference type="CDD" id="cd00077">
    <property type="entry name" value="HDc"/>
    <property type="match status" value="1"/>
</dbReference>
<dbReference type="FunFam" id="1.10.1300.10:FF:000003">
    <property type="entry name" value="Phosphodiesterase"/>
    <property type="match status" value="1"/>
</dbReference>
<dbReference type="Pfam" id="PF00233">
    <property type="entry name" value="PDEase_I"/>
    <property type="match status" value="1"/>
</dbReference>
<keyword evidence="6" id="KW-0597">Phosphoprotein</keyword>
<dbReference type="Gene3D" id="3.30.450.40">
    <property type="match status" value="2"/>
</dbReference>
<comment type="similarity">
    <text evidence="3 19">Belongs to the cyclic nucleotide phosphodiesterase family.</text>
</comment>
<dbReference type="InterPro" id="IPR029016">
    <property type="entry name" value="GAF-like_dom_sf"/>
</dbReference>
<dbReference type="AlphaFoldDB" id="A0A3Q2QBB8"/>
<feature type="binding site" evidence="17">
    <location>
        <position position="604"/>
    </location>
    <ligand>
        <name>AMP</name>
        <dbReference type="ChEBI" id="CHEBI:456215"/>
    </ligand>
</feature>
<evidence type="ECO:0000256" key="3">
    <source>
        <dbReference type="ARBA" id="ARBA00007648"/>
    </source>
</evidence>
<evidence type="ECO:0000256" key="8">
    <source>
        <dbReference type="ARBA" id="ARBA00022737"/>
    </source>
</evidence>
<evidence type="ECO:0000256" key="9">
    <source>
        <dbReference type="ARBA" id="ARBA00022741"/>
    </source>
</evidence>
<comment type="cofactor">
    <cofactor evidence="1">
        <name>Mg(2+)</name>
        <dbReference type="ChEBI" id="CHEBI:18420"/>
    </cofactor>
</comment>
<name>A0A3Q2QBB8_FUNHE</name>
<feature type="binding site" evidence="18">
    <location>
        <position position="714"/>
    </location>
    <ligand>
        <name>Zn(2+)</name>
        <dbReference type="ChEBI" id="CHEBI:29105"/>
        <label>1</label>
    </ligand>
</feature>
<keyword evidence="5" id="KW-0140">cGMP</keyword>
<keyword evidence="10 19" id="KW-0378">Hydrolase</keyword>
<feature type="binding site" evidence="17">
    <location>
        <position position="767"/>
    </location>
    <ligand>
        <name>AMP</name>
        <dbReference type="ChEBI" id="CHEBI:456215"/>
    </ligand>
</feature>
<feature type="region of interest" description="Disordered" evidence="20">
    <location>
        <begin position="28"/>
        <end position="59"/>
    </location>
</feature>
<dbReference type="PROSITE" id="PS51845">
    <property type="entry name" value="PDEASE_I_2"/>
    <property type="match status" value="1"/>
</dbReference>
<feature type="active site" description="Proton donor" evidence="16">
    <location>
        <position position="563"/>
    </location>
</feature>
<comment type="catalytic activity">
    <reaction evidence="13">
        <text>3',5'-cyclic GMP + H2O = GMP + H(+)</text>
        <dbReference type="Rhea" id="RHEA:16957"/>
        <dbReference type="ChEBI" id="CHEBI:15377"/>
        <dbReference type="ChEBI" id="CHEBI:15378"/>
        <dbReference type="ChEBI" id="CHEBI:57746"/>
        <dbReference type="ChEBI" id="CHEBI:58115"/>
        <dbReference type="EC" id="3.1.4.35"/>
    </reaction>
    <physiologicalReaction direction="left-to-right" evidence="13">
        <dbReference type="Rhea" id="RHEA:16958"/>
    </physiologicalReaction>
</comment>
<dbReference type="Pfam" id="PF01590">
    <property type="entry name" value="GAF"/>
    <property type="match status" value="2"/>
</dbReference>
<evidence type="ECO:0000256" key="1">
    <source>
        <dbReference type="ARBA" id="ARBA00001946"/>
    </source>
</evidence>
<dbReference type="InterPro" id="IPR023174">
    <property type="entry name" value="PDEase_CS"/>
</dbReference>
<evidence type="ECO:0000256" key="14">
    <source>
        <dbReference type="ARBA" id="ARBA00037913"/>
    </source>
</evidence>
<feature type="domain" description="PDEase" evidence="21">
    <location>
        <begin position="488"/>
        <end position="810"/>
    </location>
</feature>
<feature type="binding site" evidence="18">
    <location>
        <position position="604"/>
    </location>
    <ligand>
        <name>Zn(2+)</name>
        <dbReference type="ChEBI" id="CHEBI:29105"/>
        <label>1</label>
    </ligand>
</feature>
<evidence type="ECO:0000256" key="15">
    <source>
        <dbReference type="ARBA" id="ARBA00059501"/>
    </source>
</evidence>
<evidence type="ECO:0000313" key="22">
    <source>
        <dbReference type="Ensembl" id="ENSFHEP00000024131.1"/>
    </source>
</evidence>
<evidence type="ECO:0000256" key="2">
    <source>
        <dbReference type="ARBA" id="ARBA00001947"/>
    </source>
</evidence>
<keyword evidence="4" id="KW-0021">Allosteric enzyme</keyword>
<evidence type="ECO:0000256" key="4">
    <source>
        <dbReference type="ARBA" id="ARBA00022533"/>
    </source>
</evidence>
<keyword evidence="11" id="KW-0862">Zinc</keyword>
<keyword evidence="8" id="KW-0677">Repeat</keyword>
<evidence type="ECO:0000256" key="16">
    <source>
        <dbReference type="PIRSR" id="PIRSR623088-1"/>
    </source>
</evidence>
<dbReference type="InterPro" id="IPR003607">
    <property type="entry name" value="HD/PDEase_dom"/>
</dbReference>
<dbReference type="GO" id="GO:0046872">
    <property type="term" value="F:metal ion binding"/>
    <property type="evidence" value="ECO:0007669"/>
    <property type="project" value="UniProtKB-KW"/>
</dbReference>
<dbReference type="InterPro" id="IPR003018">
    <property type="entry name" value="GAF"/>
</dbReference>
<reference evidence="22" key="1">
    <citation type="submission" date="2025-08" db="UniProtKB">
        <authorList>
            <consortium name="Ensembl"/>
        </authorList>
    </citation>
    <scope>IDENTIFICATION</scope>
</reference>
<evidence type="ECO:0000256" key="17">
    <source>
        <dbReference type="PIRSR" id="PIRSR623088-2"/>
    </source>
</evidence>
<dbReference type="SUPFAM" id="SSF109604">
    <property type="entry name" value="HD-domain/PDEase-like"/>
    <property type="match status" value="1"/>
</dbReference>
<evidence type="ECO:0000256" key="5">
    <source>
        <dbReference type="ARBA" id="ARBA00022535"/>
    </source>
</evidence>
<evidence type="ECO:0000256" key="18">
    <source>
        <dbReference type="PIRSR" id="PIRSR623088-3"/>
    </source>
</evidence>
<evidence type="ECO:0000256" key="6">
    <source>
        <dbReference type="ARBA" id="ARBA00022553"/>
    </source>
</evidence>
<dbReference type="InterPro" id="IPR036971">
    <property type="entry name" value="PDEase_catalytic_dom_sf"/>
</dbReference>
<sequence>MVIRFLFCVDREMVNAWFAERVHTIQPSVSKENSSQQRTHQSTSDLCPPAPGTPTRKISASEFDRPLRPIVVKDSEGSLTFLSDSEREPVPLFGSVMGENGGSGDGSVRGGDRCTRLLELVKEVSSHLDVTALCHKIFLHINELIAADRYSLFLVGEDSSNRKFLVSRLFDVAEGSTLEESSSSCIRLEWNKGIVGHVASTGQPLNIKNAYEDPRFNAEVDLITGYKTQSILCLPIKNHRGEVVGVAQAINKKCGEDGAFTEQDEKDFSVYLAFSGIVLHNAQLYETSQLENRRNQVLLDLASLIFEEQQCLEVLLRKIAGTILSFMQAQACTVFIADDDSMLFVMLCVFLPRDCDVSQINYMYAQYVRNTMQPLNIADVTKDQRFPWTCESLDNSSSRIKSLLCTPIRNGKKDKVIGVCQLVNKTDETSSSIKAFNRNDEQFLEAFAIFCGLGIQNTQMYETVERAMAKQEVTLEVLSYHASATEEETRELQVTVVATVPSAQSLRLLDFSFSDFDLSDAETILATIRMFVDLNLIQNFQMKYTVRWVLSVRKNYRKNVAYHNWRHALNTAQCMFALLKSGHLQNNLNDLEILALMIATLCHDLDHRGVNNSYIQRSDHPLAQLYCHSTMEHHHFDQCLMILNSPGNQILSGLSLVEYKTTLKMIEKAILATDLALYMKRREEFFELTKNNQFVWEDDHHRDLLRSMLMTACDISAITKPWPVQKRIAELVATEFFEQGDKERRELNIEPIDLMNREKRDKIPSMQVSFIDAICIQLYETLAGLSEHCSPLLEGCQKNRQHWKRLAEDCEKGLANGLV</sequence>
<comment type="cofactor">
    <cofactor evidence="2">
        <name>Zn(2+)</name>
        <dbReference type="ChEBI" id="CHEBI:29105"/>
    </cofactor>
</comment>
<keyword evidence="7 18" id="KW-0479">Metal-binding</keyword>